<dbReference type="EMBL" id="CAGS01000075">
    <property type="protein sequence ID" value="CCF82917.1"/>
    <property type="molecule type" value="Genomic_DNA"/>
</dbReference>
<dbReference type="AlphaFoldDB" id="I4EE05"/>
<accession>I4EE05</accession>
<feature type="compositionally biased region" description="Low complexity" evidence="1">
    <location>
        <begin position="1"/>
        <end position="21"/>
    </location>
</feature>
<feature type="region of interest" description="Disordered" evidence="1">
    <location>
        <begin position="1"/>
        <end position="31"/>
    </location>
</feature>
<keyword evidence="3" id="KW-1185">Reference proteome</keyword>
<evidence type="ECO:0000313" key="2">
    <source>
        <dbReference type="EMBL" id="CCF82917.1"/>
    </source>
</evidence>
<proteinExistence type="predicted"/>
<gene>
    <name evidence="2" type="ORF">NITHO_1660010</name>
</gene>
<evidence type="ECO:0000256" key="1">
    <source>
        <dbReference type="SAM" id="MobiDB-lite"/>
    </source>
</evidence>
<protein>
    <submittedName>
        <fullName evidence="2">Uncharacterized protein</fullName>
    </submittedName>
</protein>
<reference evidence="2 3" key="1">
    <citation type="journal article" date="2012" name="ISME J.">
        <title>Nitrification expanded: discovery, physiology and genomics of a nitrite-oxidizing bacterium from the phylum Chloroflexi.</title>
        <authorList>
            <person name="Sorokin D.Y."/>
            <person name="Lucker S."/>
            <person name="Vejmelkova D."/>
            <person name="Kostrikina N.A."/>
            <person name="Kleerebezem R."/>
            <person name="Rijpstra W.I."/>
            <person name="Damste J.S."/>
            <person name="Le Paslier D."/>
            <person name="Muyzer G."/>
            <person name="Wagner M."/>
            <person name="van Loosdrecht M.C."/>
            <person name="Daims H."/>
        </authorList>
    </citation>
    <scope>NUCLEOTIDE SEQUENCE [LARGE SCALE GENOMIC DNA]</scope>
    <source>
        <strain evidence="3">none</strain>
    </source>
</reference>
<name>I4EE05_9BACT</name>
<organism evidence="2 3">
    <name type="scientific">Nitrolancea hollandica Lb</name>
    <dbReference type="NCBI Taxonomy" id="1129897"/>
    <lineage>
        <taxon>Bacteria</taxon>
        <taxon>Pseudomonadati</taxon>
        <taxon>Thermomicrobiota</taxon>
        <taxon>Thermomicrobia</taxon>
        <taxon>Sphaerobacterales</taxon>
        <taxon>Sphaerobacterineae</taxon>
        <taxon>Sphaerobacteraceae</taxon>
        <taxon>Nitrolancea</taxon>
    </lineage>
</organism>
<evidence type="ECO:0000313" key="3">
    <source>
        <dbReference type="Proteomes" id="UP000004221"/>
    </source>
</evidence>
<dbReference type="Proteomes" id="UP000004221">
    <property type="component" value="Unassembled WGS sequence"/>
</dbReference>
<sequence length="108" mass="11556">MPEPGAASSPAASPRSPGEEAGLAPVSEGLSLPPKLPFLFLARSFITTMCVRICPEPAHGGPDQYPSLSYKFFTISRTGFPLRLIAGDGASFRRVRVLWPWIQSGAGR</sequence>
<comment type="caution">
    <text evidence="2">The sequence shown here is derived from an EMBL/GenBank/DDBJ whole genome shotgun (WGS) entry which is preliminary data.</text>
</comment>